<evidence type="ECO:0000313" key="2">
    <source>
        <dbReference type="Proteomes" id="UP000075604"/>
    </source>
</evidence>
<dbReference type="Proteomes" id="UP000075604">
    <property type="component" value="Unassembled WGS sequence"/>
</dbReference>
<accession>A0A150P0Y5</accession>
<dbReference type="InterPro" id="IPR045941">
    <property type="entry name" value="DUF6361"/>
</dbReference>
<name>A0A150P0Y5_SORCE</name>
<evidence type="ECO:0000313" key="1">
    <source>
        <dbReference type="EMBL" id="KYF48535.1"/>
    </source>
</evidence>
<dbReference type="Pfam" id="PF19888">
    <property type="entry name" value="DUF6361"/>
    <property type="match status" value="1"/>
</dbReference>
<dbReference type="AlphaFoldDB" id="A0A150P0Y5"/>
<protein>
    <submittedName>
        <fullName evidence="1">Uncharacterized protein</fullName>
    </submittedName>
</protein>
<sequence>MDISPAALRKLRHALEDQPDGVVDELGLLALHTGYGERFFPGTSVLQTRARYLFFVPWVYLELARSAAVNAANVRERKQRAELHITEQLKKNAPHEPEGIIGTRTFPSPPAQPADFAYWTALCAYGFYEGIPRSTLLARWDRRRIHHRAKIRVREETPEEEPLGIFDVPEPPDGWPGKLESLSFALTKKEAERLREGFRRPGASLLAAAADALGPRAQPGEADHAWNDPFLGKVARSAGEEDTLLRAEQAAFLAQIARCTYAAHVELLREEDIEAVGLSAPAGHRHYRARLEELLEAGVPFERAASLDIDAMKRDIDVPPRLEGLVVRLRDAARRIGRPRDIQALLLDTGTRELLRGIESSRKGPRARLHFIYGRARREDFGPASIAVDPLHYRWRVARRLLLDLHQGLFS</sequence>
<organism evidence="1 2">
    <name type="scientific">Sorangium cellulosum</name>
    <name type="common">Polyangium cellulosum</name>
    <dbReference type="NCBI Taxonomy" id="56"/>
    <lineage>
        <taxon>Bacteria</taxon>
        <taxon>Pseudomonadati</taxon>
        <taxon>Myxococcota</taxon>
        <taxon>Polyangia</taxon>
        <taxon>Polyangiales</taxon>
        <taxon>Polyangiaceae</taxon>
        <taxon>Sorangium</taxon>
    </lineage>
</organism>
<dbReference type="EMBL" id="JELX01004376">
    <property type="protein sequence ID" value="KYF48535.1"/>
    <property type="molecule type" value="Genomic_DNA"/>
</dbReference>
<comment type="caution">
    <text evidence="1">The sequence shown here is derived from an EMBL/GenBank/DDBJ whole genome shotgun (WGS) entry which is preliminary data.</text>
</comment>
<proteinExistence type="predicted"/>
<gene>
    <name evidence="1" type="ORF">BE04_37745</name>
</gene>
<reference evidence="1 2" key="1">
    <citation type="submission" date="2014-02" db="EMBL/GenBank/DDBJ databases">
        <title>The small core and large imbalanced accessory genome model reveals a collaborative survival strategy of Sorangium cellulosum strains in nature.</title>
        <authorList>
            <person name="Han K."/>
            <person name="Peng R."/>
            <person name="Blom J."/>
            <person name="Li Y.-Z."/>
        </authorList>
    </citation>
    <scope>NUCLEOTIDE SEQUENCE [LARGE SCALE GENOMIC DNA]</scope>
    <source>
        <strain evidence="1 2">So0157-18</strain>
    </source>
</reference>